<protein>
    <submittedName>
        <fullName evidence="4">Phosphopeptide-binding protein</fullName>
    </submittedName>
</protein>
<feature type="region of interest" description="Disordered" evidence="1">
    <location>
        <begin position="1"/>
        <end position="49"/>
    </location>
</feature>
<evidence type="ECO:0000256" key="1">
    <source>
        <dbReference type="SAM" id="MobiDB-lite"/>
    </source>
</evidence>
<keyword evidence="2" id="KW-0472">Membrane</keyword>
<evidence type="ECO:0000256" key="2">
    <source>
        <dbReference type="SAM" id="Phobius"/>
    </source>
</evidence>
<dbReference type="Gene3D" id="2.60.200.20">
    <property type="match status" value="1"/>
</dbReference>
<feature type="compositionally biased region" description="Basic and acidic residues" evidence="1">
    <location>
        <begin position="1"/>
        <end position="11"/>
    </location>
</feature>
<dbReference type="Pfam" id="PF00498">
    <property type="entry name" value="FHA"/>
    <property type="match status" value="1"/>
</dbReference>
<organism evidence="4 5">
    <name type="scientific">Thioalkalivibrio versutus</name>
    <dbReference type="NCBI Taxonomy" id="106634"/>
    <lineage>
        <taxon>Bacteria</taxon>
        <taxon>Pseudomonadati</taxon>
        <taxon>Pseudomonadota</taxon>
        <taxon>Gammaproteobacteria</taxon>
        <taxon>Chromatiales</taxon>
        <taxon>Ectothiorhodospiraceae</taxon>
        <taxon>Thioalkalivibrio</taxon>
    </lineage>
</organism>
<dbReference type="AlphaFoldDB" id="A0A0G3G4X1"/>
<keyword evidence="2" id="KW-0812">Transmembrane</keyword>
<dbReference type="KEGG" id="tvr:TVD_13385"/>
<accession>A0A0G3G4X1</accession>
<dbReference type="SMART" id="SM00240">
    <property type="entry name" value="FHA"/>
    <property type="match status" value="1"/>
</dbReference>
<feature type="transmembrane region" description="Helical" evidence="2">
    <location>
        <begin position="155"/>
        <end position="176"/>
    </location>
</feature>
<feature type="compositionally biased region" description="Low complexity" evidence="1">
    <location>
        <begin position="32"/>
        <end position="42"/>
    </location>
</feature>
<dbReference type="PATRIC" id="fig|106634.4.peg.2731"/>
<evidence type="ECO:0000259" key="3">
    <source>
        <dbReference type="PROSITE" id="PS50006"/>
    </source>
</evidence>
<dbReference type="PROSITE" id="PS50006">
    <property type="entry name" value="FHA_DOMAIN"/>
    <property type="match status" value="1"/>
</dbReference>
<sequence>MSDQGRRKDTGRNGPQGTMLFQGQELPDQETAPDTASAAAPPGGHPVLVGISEPFAQQRLTLKPGKRSVGRQAANDIVLQEGSVSSQHAWLVNDGGECRVVNLLSTNGTWVNDEKVHEATLKDGDHVRFGRVEFVFRRRDDGSEVRAQGGGRRRLWRWLGIAVVVLVLAAVARILLETA</sequence>
<feature type="domain" description="FHA" evidence="3">
    <location>
        <begin position="67"/>
        <end position="116"/>
    </location>
</feature>
<dbReference type="CDD" id="cd00060">
    <property type="entry name" value="FHA"/>
    <property type="match status" value="1"/>
</dbReference>
<evidence type="ECO:0000313" key="4">
    <source>
        <dbReference type="EMBL" id="AKJ96290.1"/>
    </source>
</evidence>
<reference evidence="4 5" key="1">
    <citation type="submission" date="2015-04" db="EMBL/GenBank/DDBJ databases">
        <title>Complete Sequence for the Genome of the Thioalkalivibrio versutus D301.</title>
        <authorList>
            <person name="Mu T."/>
            <person name="Zhou J."/>
            <person name="Xu X."/>
        </authorList>
    </citation>
    <scope>NUCLEOTIDE SEQUENCE [LARGE SCALE GENOMIC DNA]</scope>
    <source>
        <strain evidence="4 5">D301</strain>
    </source>
</reference>
<dbReference type="SUPFAM" id="SSF49879">
    <property type="entry name" value="SMAD/FHA domain"/>
    <property type="match status" value="1"/>
</dbReference>
<keyword evidence="2" id="KW-1133">Transmembrane helix</keyword>
<dbReference type="PANTHER" id="PTHR23308">
    <property type="entry name" value="NUCLEAR INHIBITOR OF PROTEIN PHOSPHATASE-1"/>
    <property type="match status" value="1"/>
</dbReference>
<dbReference type="EMBL" id="CP011367">
    <property type="protein sequence ID" value="AKJ96290.1"/>
    <property type="molecule type" value="Genomic_DNA"/>
</dbReference>
<dbReference type="InterPro" id="IPR008984">
    <property type="entry name" value="SMAD_FHA_dom_sf"/>
</dbReference>
<gene>
    <name evidence="4" type="ORF">TVD_13385</name>
</gene>
<name>A0A0G3G4X1_9GAMM</name>
<dbReference type="Proteomes" id="UP000064201">
    <property type="component" value="Chromosome"/>
</dbReference>
<evidence type="ECO:0000313" key="5">
    <source>
        <dbReference type="Proteomes" id="UP000064201"/>
    </source>
</evidence>
<keyword evidence="5" id="KW-1185">Reference proteome</keyword>
<proteinExistence type="predicted"/>
<dbReference type="InterPro" id="IPR000253">
    <property type="entry name" value="FHA_dom"/>
</dbReference>
<dbReference type="InterPro" id="IPR050923">
    <property type="entry name" value="Cell_Proc_Reg/RNA_Proc"/>
</dbReference>
<dbReference type="STRING" id="106634.TVD_13385"/>